<evidence type="ECO:0000313" key="8">
    <source>
        <dbReference type="EMBL" id="NJP35490.1"/>
    </source>
</evidence>
<evidence type="ECO:0000256" key="5">
    <source>
        <dbReference type="SAM" id="MobiDB-lite"/>
    </source>
</evidence>
<dbReference type="InterPro" id="IPR000064">
    <property type="entry name" value="NLP_P60_dom"/>
</dbReference>
<proteinExistence type="inferred from homology"/>
<evidence type="ECO:0000256" key="3">
    <source>
        <dbReference type="ARBA" id="ARBA00022801"/>
    </source>
</evidence>
<dbReference type="EMBL" id="JAATEO010000044">
    <property type="protein sequence ID" value="NJP35490.1"/>
    <property type="molecule type" value="Genomic_DNA"/>
</dbReference>
<comment type="caution">
    <text evidence="8">The sequence shown here is derived from an EMBL/GenBank/DDBJ whole genome shotgun (WGS) entry which is preliminary data.</text>
</comment>
<name>A0ABX0ZI01_9ACTN</name>
<dbReference type="Pfam" id="PF00877">
    <property type="entry name" value="NLPC_P60"/>
    <property type="match status" value="1"/>
</dbReference>
<evidence type="ECO:0000259" key="7">
    <source>
        <dbReference type="PROSITE" id="PS51935"/>
    </source>
</evidence>
<reference evidence="8 9" key="1">
    <citation type="submission" date="2020-03" db="EMBL/GenBank/DDBJ databases">
        <title>WGS of actinomycetes isolated from Thailand.</title>
        <authorList>
            <person name="Thawai C."/>
        </authorList>
    </citation>
    <scope>NUCLEOTIDE SEQUENCE [LARGE SCALE GENOMIC DNA]</scope>
    <source>
        <strain evidence="8 9">HSS6-12</strain>
    </source>
</reference>
<comment type="similarity">
    <text evidence="1">Belongs to the peptidase C40 family.</text>
</comment>
<dbReference type="PROSITE" id="PS51935">
    <property type="entry name" value="NLPC_P60"/>
    <property type="match status" value="1"/>
</dbReference>
<keyword evidence="4" id="KW-0788">Thiol protease</keyword>
<keyword evidence="6" id="KW-0812">Transmembrane</keyword>
<dbReference type="SUPFAM" id="SSF54001">
    <property type="entry name" value="Cysteine proteinases"/>
    <property type="match status" value="1"/>
</dbReference>
<keyword evidence="9" id="KW-1185">Reference proteome</keyword>
<feature type="domain" description="NlpC/P60" evidence="7">
    <location>
        <begin position="191"/>
        <end position="357"/>
    </location>
</feature>
<dbReference type="InterPro" id="IPR038765">
    <property type="entry name" value="Papain-like_cys_pep_sf"/>
</dbReference>
<feature type="transmembrane region" description="Helical" evidence="6">
    <location>
        <begin position="20"/>
        <end position="41"/>
    </location>
</feature>
<keyword evidence="2" id="KW-0645">Protease</keyword>
<keyword evidence="6" id="KW-0472">Membrane</keyword>
<feature type="region of interest" description="Disordered" evidence="5">
    <location>
        <begin position="168"/>
        <end position="198"/>
    </location>
</feature>
<accession>A0ABX0ZI01</accession>
<evidence type="ECO:0000256" key="2">
    <source>
        <dbReference type="ARBA" id="ARBA00022670"/>
    </source>
</evidence>
<evidence type="ECO:0000256" key="1">
    <source>
        <dbReference type="ARBA" id="ARBA00007074"/>
    </source>
</evidence>
<protein>
    <submittedName>
        <fullName evidence="8">C40 family peptidase</fullName>
    </submittedName>
</protein>
<evidence type="ECO:0000256" key="6">
    <source>
        <dbReference type="SAM" id="Phobius"/>
    </source>
</evidence>
<dbReference type="Gene3D" id="3.90.1720.10">
    <property type="entry name" value="endopeptidase domain like (from Nostoc punctiforme)"/>
    <property type="match status" value="1"/>
</dbReference>
<evidence type="ECO:0000313" key="9">
    <source>
        <dbReference type="Proteomes" id="UP000783871"/>
    </source>
</evidence>
<keyword evidence="3" id="KW-0378">Hydrolase</keyword>
<gene>
    <name evidence="8" type="ORF">HCJ94_26855</name>
</gene>
<organism evidence="8 9">
    <name type="scientific">Micromonospora thermarum</name>
    <dbReference type="NCBI Taxonomy" id="2720024"/>
    <lineage>
        <taxon>Bacteria</taxon>
        <taxon>Bacillati</taxon>
        <taxon>Actinomycetota</taxon>
        <taxon>Actinomycetes</taxon>
        <taxon>Micromonosporales</taxon>
        <taxon>Micromonosporaceae</taxon>
        <taxon>Micromonospora</taxon>
    </lineage>
</organism>
<keyword evidence="6" id="KW-1133">Transmembrane helix</keyword>
<evidence type="ECO:0000256" key="4">
    <source>
        <dbReference type="ARBA" id="ARBA00022807"/>
    </source>
</evidence>
<dbReference type="RefSeq" id="WP_168003811.1">
    <property type="nucleotide sequence ID" value="NZ_JAATEO010000044.1"/>
</dbReference>
<sequence length="357" mass="39482">MRYPRYLPTYLPTYLRRPNLLFTIAFFVVLLAASAIIYVVARPSPTDQPVLTLGGAQGGGGPLGASGYTYQRSKDPDRTEIIDSSGEPVAVMTDGARTVQIYGPTRTFEEPSLTAAKVESNVWVRLAPQEWRAGAEQEQWFVDWLAAARKDRSPDVLATAFEYVDGAPAKKDNQGRQYSGDASFGPPDPADPDGRQERSDFYDYMQVPWTFPDGKSEMPEPQRKLALDCSGFLRMVYGHRLGYPLRGTNTPGEGLPRRAYAMAEFGPGVQLMPNTGQRPRGIDRLLPGDLVFLNAQPVPNRQIDHSGIYLGLDDGGHHRFISSRSQTDGPTMGDLSGVPILDGTGYWPDRWLTARRI</sequence>
<dbReference type="Proteomes" id="UP000783871">
    <property type="component" value="Unassembled WGS sequence"/>
</dbReference>